<protein>
    <submittedName>
        <fullName evidence="10">Transmembrane protein</fullName>
    </submittedName>
</protein>
<keyword evidence="11" id="KW-1185">Reference proteome</keyword>
<dbReference type="RefSeq" id="XP_067926923.1">
    <property type="nucleotide sequence ID" value="XM_068061107.1"/>
</dbReference>
<feature type="region of interest" description="Disordered" evidence="8">
    <location>
        <begin position="1163"/>
        <end position="1206"/>
    </location>
</feature>
<feature type="region of interest" description="Disordered" evidence="8">
    <location>
        <begin position="775"/>
        <end position="805"/>
    </location>
</feature>
<comment type="similarity">
    <text evidence="2">Belongs to the major facilitator superfamily.</text>
</comment>
<feature type="region of interest" description="Disordered" evidence="8">
    <location>
        <begin position="831"/>
        <end position="886"/>
    </location>
</feature>
<feature type="transmembrane region" description="Helical" evidence="9">
    <location>
        <begin position="495"/>
        <end position="516"/>
    </location>
</feature>
<feature type="compositionally biased region" description="Basic and acidic residues" evidence="8">
    <location>
        <begin position="1283"/>
        <end position="1292"/>
    </location>
</feature>
<dbReference type="InterPro" id="IPR052187">
    <property type="entry name" value="MFSD1"/>
</dbReference>
<evidence type="ECO:0000256" key="6">
    <source>
        <dbReference type="ARBA" id="ARBA00023136"/>
    </source>
</evidence>
<feature type="region of interest" description="Disordered" evidence="8">
    <location>
        <begin position="550"/>
        <end position="576"/>
    </location>
</feature>
<feature type="region of interest" description="Disordered" evidence="8">
    <location>
        <begin position="1"/>
        <end position="97"/>
    </location>
</feature>
<keyword evidence="3" id="KW-0813">Transport</keyword>
<feature type="compositionally biased region" description="Low complexity" evidence="8">
    <location>
        <begin position="77"/>
        <end position="91"/>
    </location>
</feature>
<name>A0A2C6KMK5_9APIC</name>
<feature type="compositionally biased region" description="Basic residues" evidence="8">
    <location>
        <begin position="719"/>
        <end position="729"/>
    </location>
</feature>
<keyword evidence="6 9" id="KW-0472">Membrane</keyword>
<feature type="transmembrane region" description="Helical" evidence="9">
    <location>
        <begin position="1433"/>
        <end position="1459"/>
    </location>
</feature>
<feature type="compositionally biased region" description="Polar residues" evidence="8">
    <location>
        <begin position="649"/>
        <end position="658"/>
    </location>
</feature>
<reference evidence="10 11" key="1">
    <citation type="journal article" date="2017" name="Int. J. Parasitol.">
        <title>The genome of the protozoan parasite Cystoisospora suis and a reverse vaccinology approach to identify vaccine candidates.</title>
        <authorList>
            <person name="Palmieri N."/>
            <person name="Shrestha A."/>
            <person name="Ruttkowski B."/>
            <person name="Beck T."/>
            <person name="Vogl C."/>
            <person name="Tomley F."/>
            <person name="Blake D.P."/>
            <person name="Joachim A."/>
        </authorList>
    </citation>
    <scope>NUCLEOTIDE SEQUENCE [LARGE SCALE GENOMIC DNA]</scope>
    <source>
        <strain evidence="10 11">Wien I</strain>
    </source>
</reference>
<gene>
    <name evidence="10" type="ORF">CSUI_000900</name>
</gene>
<dbReference type="OrthoDB" id="354941at2759"/>
<dbReference type="EMBL" id="MIGC01000356">
    <property type="protein sequence ID" value="PHJ25251.1"/>
    <property type="molecule type" value="Genomic_DNA"/>
</dbReference>
<dbReference type="PANTHER" id="PTHR23512:SF3">
    <property type="entry name" value="MAJOR FACILITATOR SUPERFAMILY DOMAIN-CONTAINING PROTEIN 1"/>
    <property type="match status" value="1"/>
</dbReference>
<feature type="compositionally biased region" description="Low complexity" evidence="8">
    <location>
        <begin position="1300"/>
        <end position="1314"/>
    </location>
</feature>
<keyword evidence="5 9" id="KW-1133">Transmembrane helix</keyword>
<sequence>MEAWNRFPSGFREDEQNGQEEAFPCPGRLSEDEQNSQEEAFPCPGRLSERSRPPSLRSSSSVGPQFSHTARDSLHVSSSSRRCGGSPSSPSKGGLACPSSPPRSFLACLAPPEIPFLSSATSRSSSVTLPPVTCAAPSSSSFAVLGVAGERLVSLTERIVLLLLLSFSAASPHFFRHSLTTFQLFFSNDPTLKYSDFFHGLLLSLIELPAIPASLFAGMWSVGYDSRKSAPPSPASGAYLPPTVTTRVSPSDSRFCSSHSVPLISSPSSSFDALEAPRCQSHLPPSASSTPETASVPHYSPTLIGASSLSSRFATPLRGAASYSFSSVSPRLRCRGAARQLLLYAFLCWLGQVLFAISIALWSFLPAAGVSIVIAGAGGGGLVVLQRAAITALFPHAPTAAMAVSVACGALAKTVGRLGPALAVAAISAGFSFGMPSGHSLGQSDPLSERSIVRGNSSSMFADREHTRNVELEMGQEASGGNKEWSEYERPFTNYRAVLVAAVAFNGLSVLAAMGVTNVVKRLLRRIGQGEIEEDSKEKIMSPCNGCRDVGLRHTSGDGAQEPRSSLSKRSGNRGLDMPLLAGYGVKEEEGTASLSVNGPASLAPLGSPSWISIHPSTREEEKTSFGTFREPCSQLACRSMRRHHGESENSGMTQNNGDEAEKGPFGLGRNRLGDCGEDKMNTSFCSLHSLWTQQQVSASSVLWRRNGKRQSQETRQRDMRRKGRRRRNSAPPPTLPSADNQPEVENLVFFSAPENPQKPPVHVWRWTSERFASATSPSVSDSPALSQSPQTVSAHEVHPRRCGRPETCSPFSCAFLQGRRKRLGLAEQETLVPRGSLRGRHSSEAGVTEKRKERGQPAKGLPSKVQGAKATANKESGQEGTSREYAVFTRRRKENTDGASVHPGLQCNYIGSLENSEQGASGGVRGEVDERRKGNRSSRVGQEGTDWREKFFTGERDRVGLLSSRQAEPPRTDCCARLAAMLRRKNETASAKAKEVLQAVDQLYSWKFGALVILHAVVVAVGHCFLAFSSSIFFRVYKASMLHAAAFAALITVTTIVVLPAVAYLVDRTGGNLPLVAMGMLLIWLVLCGTIALQPSLGSGVSPSSTNATSPRKATIDSNSTLSLSSSLTSSPSVAWGLGLNHRAGAGNTAVRDGHNRFTGEISVGSSAFGQRSPRAQATEKERIAMRRPSELSLSFDHTSPPETSAARTIVEAPFLELAMAPSSPWEGSGAIKMSGRDPPGQVAGKELSTSQEQSADGDASPSPEVQEGQSSRLGGGTLSFPEHRTLEESLRMPQPVHPSSAALSSPISSFPSGDLDGPIKADKTFAFPASRRLDDGDPQEIPRQSRGGQVRIPLGVGGILRGGNNRDGQNGKKGSGDGEEGESVLHREADEEEEGRWAVLAALLLGLAEALLPTVLMALVADPEIVADPALYGVAFGVMEFFKCVAVAGVDATFGLIVDWQRGSYVGGLWFLCSLVLLAVVPLGTLLFVEKNNGRGEEARPAALTHMRGGGCHGAALLLRSFSPSTSPRHASSWGTS</sequence>
<evidence type="ECO:0000256" key="1">
    <source>
        <dbReference type="ARBA" id="ARBA00004155"/>
    </source>
</evidence>
<dbReference type="InterPro" id="IPR036259">
    <property type="entry name" value="MFS_trans_sf"/>
</dbReference>
<evidence type="ECO:0000256" key="8">
    <source>
        <dbReference type="SAM" id="MobiDB-lite"/>
    </source>
</evidence>
<feature type="compositionally biased region" description="Polar residues" evidence="8">
    <location>
        <begin position="1193"/>
        <end position="1206"/>
    </location>
</feature>
<feature type="transmembrane region" description="Helical" evidence="9">
    <location>
        <begin position="1399"/>
        <end position="1421"/>
    </location>
</feature>
<feature type="transmembrane region" description="Helical" evidence="9">
    <location>
        <begin position="197"/>
        <end position="220"/>
    </location>
</feature>
<evidence type="ECO:0000256" key="3">
    <source>
        <dbReference type="ARBA" id="ARBA00022448"/>
    </source>
</evidence>
<feature type="transmembrane region" description="Helical" evidence="9">
    <location>
        <begin position="1074"/>
        <end position="1094"/>
    </location>
</feature>
<feature type="transmembrane region" description="Helical" evidence="9">
    <location>
        <begin position="1471"/>
        <end position="1491"/>
    </location>
</feature>
<dbReference type="GO" id="GO:0005765">
    <property type="term" value="C:lysosomal membrane"/>
    <property type="evidence" value="ECO:0007669"/>
    <property type="project" value="UniProtKB-SubCell"/>
</dbReference>
<feature type="region of interest" description="Disordered" evidence="8">
    <location>
        <begin position="699"/>
        <end position="743"/>
    </location>
</feature>
<feature type="region of interest" description="Disordered" evidence="8">
    <location>
        <begin position="913"/>
        <end position="945"/>
    </location>
</feature>
<evidence type="ECO:0000313" key="11">
    <source>
        <dbReference type="Proteomes" id="UP000221165"/>
    </source>
</evidence>
<dbReference type="VEuPathDB" id="ToxoDB:CSUI_000900"/>
<accession>A0A2C6KMK5</accession>
<feature type="region of interest" description="Disordered" evidence="8">
    <location>
        <begin position="1226"/>
        <end position="1392"/>
    </location>
</feature>
<comment type="caution">
    <text evidence="10">The sequence shown here is derived from an EMBL/GenBank/DDBJ whole genome shotgun (WGS) entry which is preliminary data.</text>
</comment>
<feature type="transmembrane region" description="Helical" evidence="9">
    <location>
        <begin position="341"/>
        <end position="362"/>
    </location>
</feature>
<keyword evidence="4 9" id="KW-0812">Transmembrane</keyword>
<feature type="compositionally biased region" description="Basic and acidic residues" evidence="8">
    <location>
        <begin position="1179"/>
        <end position="1191"/>
    </location>
</feature>
<feature type="region of interest" description="Disordered" evidence="8">
    <location>
        <begin position="642"/>
        <end position="670"/>
    </location>
</feature>
<feature type="transmembrane region" description="Helical" evidence="9">
    <location>
        <begin position="159"/>
        <end position="177"/>
    </location>
</feature>
<evidence type="ECO:0000256" key="9">
    <source>
        <dbReference type="SAM" id="Phobius"/>
    </source>
</evidence>
<feature type="transmembrane region" description="Helical" evidence="9">
    <location>
        <begin position="368"/>
        <end position="385"/>
    </location>
</feature>
<dbReference type="GeneID" id="94424318"/>
<organism evidence="10 11">
    <name type="scientific">Cystoisospora suis</name>
    <dbReference type="NCBI Taxonomy" id="483139"/>
    <lineage>
        <taxon>Eukaryota</taxon>
        <taxon>Sar</taxon>
        <taxon>Alveolata</taxon>
        <taxon>Apicomplexa</taxon>
        <taxon>Conoidasida</taxon>
        <taxon>Coccidia</taxon>
        <taxon>Eucoccidiorida</taxon>
        <taxon>Eimeriorina</taxon>
        <taxon>Sarcocystidae</taxon>
        <taxon>Cystoisospora</taxon>
    </lineage>
</organism>
<evidence type="ECO:0000256" key="2">
    <source>
        <dbReference type="ARBA" id="ARBA00008335"/>
    </source>
</evidence>
<evidence type="ECO:0000256" key="4">
    <source>
        <dbReference type="ARBA" id="ARBA00022692"/>
    </source>
</evidence>
<proteinExistence type="inferred from homology"/>
<feature type="compositionally biased region" description="Basic and acidic residues" evidence="8">
    <location>
        <begin position="842"/>
        <end position="857"/>
    </location>
</feature>
<comment type="subcellular location">
    <subcellularLocation>
        <location evidence="1">Lysosome membrane</location>
        <topology evidence="1">Multi-pass membrane protein</topology>
    </subcellularLocation>
</comment>
<feature type="compositionally biased region" description="Polar residues" evidence="8">
    <location>
        <begin position="1165"/>
        <end position="1177"/>
    </location>
</feature>
<dbReference type="SUPFAM" id="SSF103473">
    <property type="entry name" value="MFS general substrate transporter"/>
    <property type="match status" value="2"/>
</dbReference>
<dbReference type="PANTHER" id="PTHR23512">
    <property type="entry name" value="MAJOR FACILITATOR SUPERFAMILY DOMAIN-CONTAINING PROTEIN 1"/>
    <property type="match status" value="1"/>
</dbReference>
<evidence type="ECO:0000256" key="7">
    <source>
        <dbReference type="ARBA" id="ARBA00023228"/>
    </source>
</evidence>
<evidence type="ECO:0000313" key="10">
    <source>
        <dbReference type="EMBL" id="PHJ25251.1"/>
    </source>
</evidence>
<dbReference type="Proteomes" id="UP000221165">
    <property type="component" value="Unassembled WGS sequence"/>
</dbReference>
<keyword evidence="7" id="KW-0458">Lysosome</keyword>
<feature type="transmembrane region" description="Helical" evidence="9">
    <location>
        <begin position="1009"/>
        <end position="1035"/>
    </location>
</feature>
<feature type="compositionally biased region" description="Polar residues" evidence="8">
    <location>
        <begin position="775"/>
        <end position="794"/>
    </location>
</feature>
<feature type="transmembrane region" description="Helical" evidence="9">
    <location>
        <begin position="1041"/>
        <end position="1067"/>
    </location>
</feature>
<evidence type="ECO:0000256" key="5">
    <source>
        <dbReference type="ARBA" id="ARBA00022989"/>
    </source>
</evidence>